<dbReference type="Proteomes" id="UP000285750">
    <property type="component" value="Unassembled WGS sequence"/>
</dbReference>
<keyword evidence="2" id="KW-0645">Protease</keyword>
<dbReference type="EMBL" id="QRUY01000005">
    <property type="protein sequence ID" value="RGS09298.1"/>
    <property type="molecule type" value="Genomic_DNA"/>
</dbReference>
<evidence type="ECO:0000313" key="5">
    <source>
        <dbReference type="EMBL" id="RHM99433.1"/>
    </source>
</evidence>
<keyword evidence="1" id="KW-0472">Membrane</keyword>
<keyword evidence="2" id="KW-0121">Carboxypeptidase</keyword>
<evidence type="ECO:0000313" key="7">
    <source>
        <dbReference type="Proteomes" id="UP000283485"/>
    </source>
</evidence>
<feature type="transmembrane region" description="Helical" evidence="1">
    <location>
        <begin position="176"/>
        <end position="196"/>
    </location>
</feature>
<evidence type="ECO:0000256" key="1">
    <source>
        <dbReference type="SAM" id="Phobius"/>
    </source>
</evidence>
<evidence type="ECO:0000313" key="9">
    <source>
        <dbReference type="Proteomes" id="UP000285750"/>
    </source>
</evidence>
<keyword evidence="1" id="KW-0812">Transmembrane</keyword>
<dbReference type="InterPro" id="IPR008969">
    <property type="entry name" value="CarboxyPept-like_regulatory"/>
</dbReference>
<dbReference type="GO" id="GO:0004180">
    <property type="term" value="F:carboxypeptidase activity"/>
    <property type="evidence" value="ECO:0007669"/>
    <property type="project" value="UniProtKB-KW"/>
</dbReference>
<accession>A0A3E4N2N6</accession>
<reference evidence="6 7" key="1">
    <citation type="submission" date="2018-08" db="EMBL/GenBank/DDBJ databases">
        <title>A genome reference for cultivated species of the human gut microbiota.</title>
        <authorList>
            <person name="Zou Y."/>
            <person name="Xue W."/>
            <person name="Luo G."/>
        </authorList>
    </citation>
    <scope>NUCLEOTIDE SEQUENCE [LARGE SCALE GENOMIC DNA]</scope>
    <source>
        <strain evidence="3 9">AF24-16AC</strain>
        <strain evidence="5 8">AF31-28B-AC</strain>
        <strain evidence="4 7">AM23-23</strain>
        <strain evidence="2 6">TF10-3AC</strain>
    </source>
</reference>
<dbReference type="EMBL" id="QRHQ01000008">
    <property type="protein sequence ID" value="RHF91734.1"/>
    <property type="molecule type" value="Genomic_DNA"/>
</dbReference>
<evidence type="ECO:0000313" key="2">
    <source>
        <dbReference type="EMBL" id="RGK56294.1"/>
    </source>
</evidence>
<dbReference type="SUPFAM" id="SSF49464">
    <property type="entry name" value="Carboxypeptidase regulatory domain-like"/>
    <property type="match status" value="1"/>
</dbReference>
<keyword evidence="1" id="KW-1133">Transmembrane helix</keyword>
<organism evidence="2 6">
    <name type="scientific">Phocaeicola plebeius</name>
    <dbReference type="NCBI Taxonomy" id="310297"/>
    <lineage>
        <taxon>Bacteria</taxon>
        <taxon>Pseudomonadati</taxon>
        <taxon>Bacteroidota</taxon>
        <taxon>Bacteroidia</taxon>
        <taxon>Bacteroidales</taxon>
        <taxon>Bacteroidaceae</taxon>
        <taxon>Phocaeicola</taxon>
    </lineage>
</organism>
<dbReference type="RefSeq" id="WP_117672168.1">
    <property type="nucleotide sequence ID" value="NZ_CABOGR010000011.1"/>
</dbReference>
<evidence type="ECO:0000313" key="4">
    <source>
        <dbReference type="EMBL" id="RHF91734.1"/>
    </source>
</evidence>
<sequence length="364" mass="42552">MRSKLVKVFIASSAELDQDKTMFDVYFSDKNKLYRKKDIEFDHRTWKDFCSSLNDGRLQDRYNAYIRECDLVIFLFHTRLGKYTREELEVALAAFRENKERPQIFIYFKEEGIEDEALTNFKQYCEHTLGHFCDVYTTPEDWRVKFDRQLAILEQEGVIRVPSTEEKMLYRLKFTLSYVVAPLIVMWLAFKAFFYFTPVTTTVCLSDQTVSALPFEGADITLTYSDKSETCHVDRLTDEAIFKEIHSRYLGTPVQLSVTAKGYEPVDTVMELEKRLVVNIRRDKSLSVVFGTVKDEANRPLSGVTIQVIDLQTVSDEMGNFRLSVPLDKQQVQQRVQAFKKGYELWDFTGPVSDKIPWKIILRK</sequence>
<keyword evidence="2" id="KW-0378">Hydrolase</keyword>
<protein>
    <submittedName>
        <fullName evidence="2">Carboxypeptidase regulatory-like domain-containing protein</fullName>
    </submittedName>
</protein>
<name>A0A3E4N2N6_9BACT</name>
<dbReference type="EMBL" id="QSQT01000011">
    <property type="protein sequence ID" value="RGK56294.1"/>
    <property type="molecule type" value="Genomic_DNA"/>
</dbReference>
<dbReference type="Proteomes" id="UP000260862">
    <property type="component" value="Unassembled WGS sequence"/>
</dbReference>
<dbReference type="EMBL" id="QRQK01000006">
    <property type="protein sequence ID" value="RHM99433.1"/>
    <property type="molecule type" value="Genomic_DNA"/>
</dbReference>
<evidence type="ECO:0000313" key="8">
    <source>
        <dbReference type="Proteomes" id="UP000285109"/>
    </source>
</evidence>
<keyword evidence="6" id="KW-1185">Reference proteome</keyword>
<comment type="caution">
    <text evidence="2">The sequence shown here is derived from an EMBL/GenBank/DDBJ whole genome shotgun (WGS) entry which is preliminary data.</text>
</comment>
<proteinExistence type="predicted"/>
<evidence type="ECO:0000313" key="6">
    <source>
        <dbReference type="Proteomes" id="UP000260862"/>
    </source>
</evidence>
<dbReference type="Proteomes" id="UP000285109">
    <property type="component" value="Unassembled WGS sequence"/>
</dbReference>
<dbReference type="Proteomes" id="UP000283485">
    <property type="component" value="Unassembled WGS sequence"/>
</dbReference>
<evidence type="ECO:0000313" key="3">
    <source>
        <dbReference type="EMBL" id="RGS09298.1"/>
    </source>
</evidence>
<dbReference type="AlphaFoldDB" id="A0A3E4N2N6"/>
<gene>
    <name evidence="4" type="ORF">DW653_06090</name>
    <name evidence="3" type="ORF">DWY14_03330</name>
    <name evidence="5" type="ORF">DWZ34_04785</name>
    <name evidence="2" type="ORF">DXD04_07220</name>
</gene>